<protein>
    <submittedName>
        <fullName evidence="2">Uncharacterized protein</fullName>
    </submittedName>
</protein>
<dbReference type="AlphaFoldDB" id="A0A560D6D9"/>
<keyword evidence="3" id="KW-1185">Reference proteome</keyword>
<organism evidence="2 3">
    <name type="scientific">Bradyrhizobium stylosanthis</name>
    <dbReference type="NCBI Taxonomy" id="1803665"/>
    <lineage>
        <taxon>Bacteria</taxon>
        <taxon>Pseudomonadati</taxon>
        <taxon>Pseudomonadota</taxon>
        <taxon>Alphaproteobacteria</taxon>
        <taxon>Hyphomicrobiales</taxon>
        <taxon>Nitrobacteraceae</taxon>
        <taxon>Bradyrhizobium</taxon>
    </lineage>
</organism>
<dbReference type="RefSeq" id="WP_145669111.1">
    <property type="nucleotide sequence ID" value="NZ_VITK01000010.1"/>
</dbReference>
<keyword evidence="1" id="KW-0812">Transmembrane</keyword>
<dbReference type="Proteomes" id="UP000319949">
    <property type="component" value="Unassembled WGS sequence"/>
</dbReference>
<proteinExistence type="predicted"/>
<reference evidence="2 3" key="1">
    <citation type="submission" date="2019-06" db="EMBL/GenBank/DDBJ databases">
        <title>Genomic Encyclopedia of Type Strains, Phase IV (KMG-V): Genome sequencing to study the core and pangenomes of soil and plant-associated prokaryotes.</title>
        <authorList>
            <person name="Whitman W."/>
        </authorList>
    </citation>
    <scope>NUCLEOTIDE SEQUENCE [LARGE SCALE GENOMIC DNA]</scope>
    <source>
        <strain evidence="2 3">BR 510</strain>
    </source>
</reference>
<evidence type="ECO:0000313" key="2">
    <source>
        <dbReference type="EMBL" id="TWA92696.1"/>
    </source>
</evidence>
<accession>A0A560D6D9</accession>
<sequence length="215" mass="22857">MSALAAILGVWVVVFGVLVTPSRWAGTWIAGQTKSSIFGYLLCIACAQLIVVCSAVILVFANFSFLPHFNSGSSQIGFAYLIFFVPALFALVLGFRRARSLGVEPKQTALPALEAPQQSNGALRLIRSTLPVPILYALVGVTVFGLLDATTERFLGQFISDRPVAVVLSALAGAAMGYLLGWHIVCTNGLPPNTTPYEMNAALRKRAQNGPSSQG</sequence>
<dbReference type="EMBL" id="VITK01000010">
    <property type="protein sequence ID" value="TWA92696.1"/>
    <property type="molecule type" value="Genomic_DNA"/>
</dbReference>
<comment type="caution">
    <text evidence="2">The sequence shown here is derived from an EMBL/GenBank/DDBJ whole genome shotgun (WGS) entry which is preliminary data.</text>
</comment>
<feature type="transmembrane region" description="Helical" evidence="1">
    <location>
        <begin position="37"/>
        <end position="65"/>
    </location>
</feature>
<gene>
    <name evidence="2" type="ORF">FBZ96_110167</name>
</gene>
<name>A0A560D6D9_9BRAD</name>
<keyword evidence="1" id="KW-1133">Transmembrane helix</keyword>
<evidence type="ECO:0000256" key="1">
    <source>
        <dbReference type="SAM" id="Phobius"/>
    </source>
</evidence>
<evidence type="ECO:0000313" key="3">
    <source>
        <dbReference type="Proteomes" id="UP000319949"/>
    </source>
</evidence>
<feature type="transmembrane region" description="Helical" evidence="1">
    <location>
        <begin position="163"/>
        <end position="185"/>
    </location>
</feature>
<keyword evidence="1" id="KW-0472">Membrane</keyword>
<feature type="transmembrane region" description="Helical" evidence="1">
    <location>
        <begin position="134"/>
        <end position="151"/>
    </location>
</feature>
<feature type="transmembrane region" description="Helical" evidence="1">
    <location>
        <begin position="77"/>
        <end position="95"/>
    </location>
</feature>